<evidence type="ECO:0000256" key="9">
    <source>
        <dbReference type="ARBA" id="ARBA00023201"/>
    </source>
</evidence>
<organism evidence="13 14">
    <name type="scientific">Paragonimus skrjabini miyazakii</name>
    <dbReference type="NCBI Taxonomy" id="59628"/>
    <lineage>
        <taxon>Eukaryota</taxon>
        <taxon>Metazoa</taxon>
        <taxon>Spiralia</taxon>
        <taxon>Lophotrochozoa</taxon>
        <taxon>Platyhelminthes</taxon>
        <taxon>Trematoda</taxon>
        <taxon>Digenea</taxon>
        <taxon>Plagiorchiida</taxon>
        <taxon>Troglotremata</taxon>
        <taxon>Troglotrematidae</taxon>
        <taxon>Paragonimus</taxon>
    </lineage>
</organism>
<dbReference type="GO" id="GO:0005886">
    <property type="term" value="C:plasma membrane"/>
    <property type="evidence" value="ECO:0007669"/>
    <property type="project" value="TreeGrafter"/>
</dbReference>
<dbReference type="GO" id="GO:0015280">
    <property type="term" value="F:ligand-gated sodium channel activity"/>
    <property type="evidence" value="ECO:0007669"/>
    <property type="project" value="TreeGrafter"/>
</dbReference>
<comment type="similarity">
    <text evidence="11">Belongs to the amiloride-sensitive sodium channel (TC 1.A.6) family.</text>
</comment>
<comment type="caution">
    <text evidence="13">The sequence shown here is derived from an EMBL/GenBank/DDBJ whole genome shotgun (WGS) entry which is preliminary data.</text>
</comment>
<dbReference type="InterPro" id="IPR001873">
    <property type="entry name" value="ENaC"/>
</dbReference>
<evidence type="ECO:0000256" key="10">
    <source>
        <dbReference type="ARBA" id="ARBA00023303"/>
    </source>
</evidence>
<evidence type="ECO:0000256" key="3">
    <source>
        <dbReference type="ARBA" id="ARBA00022461"/>
    </source>
</evidence>
<keyword evidence="4 11" id="KW-0812">Transmembrane</keyword>
<dbReference type="PANTHER" id="PTHR11690:SF248">
    <property type="entry name" value="PICKPOCKET 17, ISOFORM A"/>
    <property type="match status" value="1"/>
</dbReference>
<keyword evidence="9 11" id="KW-0739">Sodium transport</keyword>
<keyword evidence="8 12" id="KW-0472">Membrane</keyword>
<evidence type="ECO:0000313" key="14">
    <source>
        <dbReference type="Proteomes" id="UP000822476"/>
    </source>
</evidence>
<evidence type="ECO:0000256" key="2">
    <source>
        <dbReference type="ARBA" id="ARBA00022448"/>
    </source>
</evidence>
<gene>
    <name evidence="13" type="ORF">EG68_02022</name>
</gene>
<keyword evidence="10 11" id="KW-0407">Ion channel</keyword>
<dbReference type="PRINTS" id="PR01078">
    <property type="entry name" value="AMINACHANNEL"/>
</dbReference>
<protein>
    <recommendedName>
        <fullName evidence="15">Amiloride-sensitive sodium channel</fullName>
    </recommendedName>
</protein>
<evidence type="ECO:0000256" key="8">
    <source>
        <dbReference type="ARBA" id="ARBA00023136"/>
    </source>
</evidence>
<feature type="transmembrane region" description="Helical" evidence="12">
    <location>
        <begin position="80"/>
        <end position="101"/>
    </location>
</feature>
<feature type="transmembrane region" description="Helical" evidence="12">
    <location>
        <begin position="564"/>
        <end position="584"/>
    </location>
</feature>
<dbReference type="AlphaFoldDB" id="A0A8S9Z064"/>
<accession>A0A8S9Z064</accession>
<evidence type="ECO:0000256" key="12">
    <source>
        <dbReference type="SAM" id="Phobius"/>
    </source>
</evidence>
<evidence type="ECO:0000256" key="11">
    <source>
        <dbReference type="RuleBase" id="RU000679"/>
    </source>
</evidence>
<evidence type="ECO:0000256" key="4">
    <source>
        <dbReference type="ARBA" id="ARBA00022692"/>
    </source>
</evidence>
<evidence type="ECO:0000256" key="5">
    <source>
        <dbReference type="ARBA" id="ARBA00022989"/>
    </source>
</evidence>
<keyword evidence="14" id="KW-1185">Reference proteome</keyword>
<comment type="subcellular location">
    <subcellularLocation>
        <location evidence="1">Membrane</location>
        <topology evidence="1">Multi-pass membrane protein</topology>
    </subcellularLocation>
</comment>
<evidence type="ECO:0000313" key="13">
    <source>
        <dbReference type="EMBL" id="KAF7260789.1"/>
    </source>
</evidence>
<dbReference type="OrthoDB" id="6238402at2759"/>
<keyword evidence="6" id="KW-0915">Sodium</keyword>
<evidence type="ECO:0000256" key="6">
    <source>
        <dbReference type="ARBA" id="ARBA00023053"/>
    </source>
</evidence>
<keyword evidence="7 11" id="KW-0406">Ion transport</keyword>
<keyword evidence="3 11" id="KW-0894">Sodium channel</keyword>
<evidence type="ECO:0008006" key="15">
    <source>
        <dbReference type="Google" id="ProtNLM"/>
    </source>
</evidence>
<keyword evidence="2 11" id="KW-0813">Transport</keyword>
<sequence>MSYDTNVHFVQTMNTNGNPVTTTRDHMNPSELCNQKICNMQRKPGTVSRCSLTGAFHLFCKCTSVRGMSKLYSGPRFLRGMWLIFVLSMTCLLVSSTALLIKDFLNYDVSVHTQLRLDDYSPFPALTICHQPPFSFNAYKLWKRAEILSPSNYNRYMRKLILEALLSNESQTASAIWGYDSQSVYYQNLAYNDAVRLGHTTAIFLTCMRSDANMIAFEDNCTLLSGYTMRRFSHHLYMNCYTFEPVGESLANGTTSFSLLVSMGPRDKDVELQQAFLPDVFEQARGLRVVVHEAGTMPNLENGLHVEPGKLNEINYEPYRWNRLNTPRRPCIHTNETHRFRDLENWFNYTHSDCLSTYQQAEIMQNCRCIYVLYPRPSLPNQNLPYCGQIWPEYNKTAFFERLTCLAHYLDNSIKRKYDGTMCLPRCNFYEYPSTTSITKWRGHAWQLYWLRVQNQASQELLKFQEQFPNHNIQQHASFKQWELYLTYNNLTHIPTTSELAQIANGTNWTRTLPVWPPEQLDLDSEDFAYVVIKRKSHNTVEKNEKLVLSLYVLVSRVGGLCSLTIGLTAAFLVELLEFLYLFYVQQRYGHKHSSNNTEHGVPGETADSVALVIPLAQLKQTESSCSS</sequence>
<dbReference type="Gene3D" id="2.60.470.10">
    <property type="entry name" value="Acid-sensing ion channels like domains"/>
    <property type="match status" value="1"/>
</dbReference>
<proteinExistence type="inferred from homology"/>
<dbReference type="Proteomes" id="UP000822476">
    <property type="component" value="Unassembled WGS sequence"/>
</dbReference>
<evidence type="ECO:0000256" key="1">
    <source>
        <dbReference type="ARBA" id="ARBA00004141"/>
    </source>
</evidence>
<keyword evidence="5 12" id="KW-1133">Transmembrane helix</keyword>
<dbReference type="Pfam" id="PF00858">
    <property type="entry name" value="ASC"/>
    <property type="match status" value="1"/>
</dbReference>
<reference evidence="13" key="1">
    <citation type="submission" date="2019-07" db="EMBL/GenBank/DDBJ databases">
        <title>Annotation for the trematode Paragonimus miyazaki's.</title>
        <authorList>
            <person name="Choi Y.-J."/>
        </authorList>
    </citation>
    <scope>NUCLEOTIDE SEQUENCE</scope>
    <source>
        <strain evidence="13">Japan</strain>
    </source>
</reference>
<name>A0A8S9Z064_9TREM</name>
<dbReference type="PANTHER" id="PTHR11690">
    <property type="entry name" value="AMILORIDE-SENSITIVE SODIUM CHANNEL-RELATED"/>
    <property type="match status" value="1"/>
</dbReference>
<evidence type="ECO:0000256" key="7">
    <source>
        <dbReference type="ARBA" id="ARBA00023065"/>
    </source>
</evidence>
<dbReference type="EMBL" id="JTDE01000608">
    <property type="protein sequence ID" value="KAF7260789.1"/>
    <property type="molecule type" value="Genomic_DNA"/>
</dbReference>